<reference evidence="1 2" key="1">
    <citation type="journal article" date="2022" name="Hortic Res">
        <title>A haplotype resolved chromosomal level avocado genome allows analysis of novel avocado genes.</title>
        <authorList>
            <person name="Nath O."/>
            <person name="Fletcher S.J."/>
            <person name="Hayward A."/>
            <person name="Shaw L.M."/>
            <person name="Masouleh A.K."/>
            <person name="Furtado A."/>
            <person name="Henry R.J."/>
            <person name="Mitter N."/>
        </authorList>
    </citation>
    <scope>NUCLEOTIDE SEQUENCE [LARGE SCALE GENOMIC DNA]</scope>
    <source>
        <strain evidence="2">cv. Hass</strain>
    </source>
</reference>
<sequence>MDETLIDTSIRRRLIMQNEVLKWLEDFSEKMEKRANDATLELHELLDQTGVVEQDLKNTFNAFRNLSHTFFLLYTQKVSEEDDMTGHAKEATKDSVHAGVPAQSYEVDILPRYKEALSLGLSSYKHHLQKSNRGSSSGSLFKFGLACGPLPHIIGSEEFLHDNSCGLATDDFILESEPLDFGPKAGPDVHSNAGGSRAMLNADLFGIEKDPSEKARNEPLVSAALDFKAMLEAALLSPYKFYDNESSSLPDAVGGQNDNVEDMRAKMDYISSTASSPIAVARSNDSRRASSIEDSSVPSAAGSVTFLPQADNNTQKLCSALLSESLFDTEEDFLSSNQMKCAQIPASTEESYGSECTEVADDVKLPGNSAGLSIQESEVILSRNGKVIVHEELLLEVGDNSEFFSSDRSHFSLHDEGTSLTSAGSENKSEKSVKPSQYDSSLINKVSEEEKISGSSSATLGDSFSNTENKISAGQIVDQSLPVTSKVVNDSDIDEENCPSEHLPKPVPSLSGSCPESSSMKSCTESSSAVPGESITKSRIEKPIINDIPGRADPMFSTVVSVSPELGSLSSSTTLSRTRDLDTWSGSSEENPNSSDATIEESTKTTESCNTAELTPELSQTSEAIGRPSVLEVGDDLEAGSSIHECSDAGENSNGEPCIVIE</sequence>
<accession>A0ACC2L780</accession>
<evidence type="ECO:0000313" key="1">
    <source>
        <dbReference type="EMBL" id="KAJ8629105.1"/>
    </source>
</evidence>
<proteinExistence type="predicted"/>
<organism evidence="1 2">
    <name type="scientific">Persea americana</name>
    <name type="common">Avocado</name>
    <dbReference type="NCBI Taxonomy" id="3435"/>
    <lineage>
        <taxon>Eukaryota</taxon>
        <taxon>Viridiplantae</taxon>
        <taxon>Streptophyta</taxon>
        <taxon>Embryophyta</taxon>
        <taxon>Tracheophyta</taxon>
        <taxon>Spermatophyta</taxon>
        <taxon>Magnoliopsida</taxon>
        <taxon>Magnoliidae</taxon>
        <taxon>Laurales</taxon>
        <taxon>Lauraceae</taxon>
        <taxon>Persea</taxon>
    </lineage>
</organism>
<keyword evidence="2" id="KW-1185">Reference proteome</keyword>
<dbReference type="Proteomes" id="UP001234297">
    <property type="component" value="Chromosome 7"/>
</dbReference>
<evidence type="ECO:0000313" key="2">
    <source>
        <dbReference type="Proteomes" id="UP001234297"/>
    </source>
</evidence>
<gene>
    <name evidence="1" type="ORF">MRB53_022428</name>
</gene>
<name>A0ACC2L780_PERAE</name>
<dbReference type="EMBL" id="CM056815">
    <property type="protein sequence ID" value="KAJ8629105.1"/>
    <property type="molecule type" value="Genomic_DNA"/>
</dbReference>
<protein>
    <submittedName>
        <fullName evidence="1">Uncharacterized protein</fullName>
    </submittedName>
</protein>
<comment type="caution">
    <text evidence="1">The sequence shown here is derived from an EMBL/GenBank/DDBJ whole genome shotgun (WGS) entry which is preliminary data.</text>
</comment>